<evidence type="ECO:0000313" key="4">
    <source>
        <dbReference type="Proteomes" id="UP001175261"/>
    </source>
</evidence>
<keyword evidence="4" id="KW-1185">Reference proteome</keyword>
<feature type="compositionally biased region" description="Gly residues" evidence="1">
    <location>
        <begin position="81"/>
        <end position="93"/>
    </location>
</feature>
<organism evidence="3 4">
    <name type="scientific">Sarocladium strictum</name>
    <name type="common">Black bundle disease fungus</name>
    <name type="synonym">Acremonium strictum</name>
    <dbReference type="NCBI Taxonomy" id="5046"/>
    <lineage>
        <taxon>Eukaryota</taxon>
        <taxon>Fungi</taxon>
        <taxon>Dikarya</taxon>
        <taxon>Ascomycota</taxon>
        <taxon>Pezizomycotina</taxon>
        <taxon>Sordariomycetes</taxon>
        <taxon>Hypocreomycetidae</taxon>
        <taxon>Hypocreales</taxon>
        <taxon>Sarocladiaceae</taxon>
        <taxon>Sarocladium</taxon>
    </lineage>
</organism>
<protein>
    <submittedName>
        <fullName evidence="3">Uncharacterized protein</fullName>
    </submittedName>
</protein>
<feature type="chain" id="PRO_5041381927" evidence="2">
    <location>
        <begin position="20"/>
        <end position="310"/>
    </location>
</feature>
<accession>A0AA39GI09</accession>
<dbReference type="Proteomes" id="UP001175261">
    <property type="component" value="Unassembled WGS sequence"/>
</dbReference>
<evidence type="ECO:0000256" key="1">
    <source>
        <dbReference type="SAM" id="MobiDB-lite"/>
    </source>
</evidence>
<feature type="compositionally biased region" description="Polar residues" evidence="1">
    <location>
        <begin position="35"/>
        <end position="58"/>
    </location>
</feature>
<gene>
    <name evidence="3" type="ORF">NLU13_3777</name>
</gene>
<keyword evidence="2" id="KW-0732">Signal</keyword>
<reference evidence="3" key="1">
    <citation type="submission" date="2022-10" db="EMBL/GenBank/DDBJ databases">
        <title>Determination and structural analysis of whole genome sequence of Sarocladium strictum F4-1.</title>
        <authorList>
            <person name="Hu L."/>
            <person name="Jiang Y."/>
        </authorList>
    </citation>
    <scope>NUCLEOTIDE SEQUENCE</scope>
    <source>
        <strain evidence="3">F4-1</strain>
    </source>
</reference>
<feature type="region of interest" description="Disordered" evidence="1">
    <location>
        <begin position="35"/>
        <end position="103"/>
    </location>
</feature>
<sequence length="310" mass="33099">MRFLLQLTAVAVVMSTVSAQTQTVSTAEVTQSLETGAESTVGAQEQQTVTTDDGTYSLDNTKGDTNTGTNEGARTNVTETGGSGSGQDIGGHGNIVSGGQTNSDGSYNGYGNLNHDINSSYNGNTIINNNYGNAPKVVCIGDWCTEDPPCDEAAAGTGCTHQRVVSQDGIFHAEESKDAAWNRLVRCEGSRCHFNRCSDDECEQKIVCADGQCTQEPCRGEDECLKRLVCKGGQCRHEACEGNECGNRYDFDDESDEYRISPTCKGAKCPRPALPGSALLAKVQDDLQRQVQVQAHQAQQIVVVYMGSGN</sequence>
<proteinExistence type="predicted"/>
<dbReference type="EMBL" id="JAPDFR010000003">
    <property type="protein sequence ID" value="KAK0387531.1"/>
    <property type="molecule type" value="Genomic_DNA"/>
</dbReference>
<feature type="compositionally biased region" description="Low complexity" evidence="1">
    <location>
        <begin position="59"/>
        <end position="70"/>
    </location>
</feature>
<name>A0AA39GI09_SARSR</name>
<evidence type="ECO:0000313" key="3">
    <source>
        <dbReference type="EMBL" id="KAK0387531.1"/>
    </source>
</evidence>
<comment type="caution">
    <text evidence="3">The sequence shown here is derived from an EMBL/GenBank/DDBJ whole genome shotgun (WGS) entry which is preliminary data.</text>
</comment>
<feature type="signal peptide" evidence="2">
    <location>
        <begin position="1"/>
        <end position="19"/>
    </location>
</feature>
<evidence type="ECO:0000256" key="2">
    <source>
        <dbReference type="SAM" id="SignalP"/>
    </source>
</evidence>
<dbReference type="AlphaFoldDB" id="A0AA39GI09"/>